<dbReference type="AlphaFoldDB" id="A0AAD9XZ63"/>
<proteinExistence type="predicted"/>
<dbReference type="Proteomes" id="UP001281614">
    <property type="component" value="Unassembled WGS sequence"/>
</dbReference>
<protein>
    <submittedName>
        <fullName evidence="2">Uncharacterized protein</fullName>
    </submittedName>
</protein>
<sequence>MGTDWWWTRRDDETNSKSPPPATGGAPRSGPVWRVSNVADTLHCGAVFRPEAPSQLGVQSPPNPSHPANAASPHPKRIFLSPSARTPKSNKSSYPFLHRRSHDIIRPLGGCPGVATAPPVLAVSA</sequence>
<comment type="caution">
    <text evidence="2">The sequence shown here is derived from an EMBL/GenBank/DDBJ whole genome shotgun (WGS) entry which is preliminary data.</text>
</comment>
<gene>
    <name evidence="2" type="ORF">CKAH01_10341</name>
</gene>
<dbReference type="EMBL" id="VYYT01000810">
    <property type="protein sequence ID" value="KAK2729253.1"/>
    <property type="molecule type" value="Genomic_DNA"/>
</dbReference>
<keyword evidence="3" id="KW-1185">Reference proteome</keyword>
<reference evidence="2" key="1">
    <citation type="submission" date="2023-02" db="EMBL/GenBank/DDBJ databases">
        <title>Colletotrichum kahawae CIFC_Que2 genome sequencing and assembly.</title>
        <authorList>
            <person name="Baroncelli R."/>
        </authorList>
    </citation>
    <scope>NUCLEOTIDE SEQUENCE</scope>
    <source>
        <strain evidence="2">CIFC_Que2</strain>
    </source>
</reference>
<evidence type="ECO:0000313" key="3">
    <source>
        <dbReference type="Proteomes" id="UP001281614"/>
    </source>
</evidence>
<accession>A0AAD9XZ63</accession>
<feature type="region of interest" description="Disordered" evidence="1">
    <location>
        <begin position="50"/>
        <end position="97"/>
    </location>
</feature>
<feature type="region of interest" description="Disordered" evidence="1">
    <location>
        <begin position="1"/>
        <end position="33"/>
    </location>
</feature>
<evidence type="ECO:0000256" key="1">
    <source>
        <dbReference type="SAM" id="MobiDB-lite"/>
    </source>
</evidence>
<feature type="compositionally biased region" description="Polar residues" evidence="1">
    <location>
        <begin position="83"/>
        <end position="93"/>
    </location>
</feature>
<name>A0AAD9XZ63_COLKA</name>
<evidence type="ECO:0000313" key="2">
    <source>
        <dbReference type="EMBL" id="KAK2729253.1"/>
    </source>
</evidence>
<organism evidence="2 3">
    <name type="scientific">Colletotrichum kahawae</name>
    <name type="common">Coffee berry disease fungus</name>
    <dbReference type="NCBI Taxonomy" id="34407"/>
    <lineage>
        <taxon>Eukaryota</taxon>
        <taxon>Fungi</taxon>
        <taxon>Dikarya</taxon>
        <taxon>Ascomycota</taxon>
        <taxon>Pezizomycotina</taxon>
        <taxon>Sordariomycetes</taxon>
        <taxon>Hypocreomycetidae</taxon>
        <taxon>Glomerellales</taxon>
        <taxon>Glomerellaceae</taxon>
        <taxon>Colletotrichum</taxon>
        <taxon>Colletotrichum gloeosporioides species complex</taxon>
    </lineage>
</organism>